<dbReference type="PANTHER" id="PTHR30273">
    <property type="entry name" value="PERIPLASMIC SIGNAL SENSOR AND SIGMA FACTOR ACTIVATOR FECR-RELATED"/>
    <property type="match status" value="1"/>
</dbReference>
<evidence type="ECO:0000259" key="2">
    <source>
        <dbReference type="Pfam" id="PF04773"/>
    </source>
</evidence>
<protein>
    <submittedName>
        <fullName evidence="4">FecR domain-containing protein</fullName>
    </submittedName>
</protein>
<feature type="region of interest" description="Disordered" evidence="1">
    <location>
        <begin position="63"/>
        <end position="84"/>
    </location>
</feature>
<proteinExistence type="predicted"/>
<dbReference type="PIRSF" id="PIRSF018266">
    <property type="entry name" value="FecR"/>
    <property type="match status" value="1"/>
</dbReference>
<gene>
    <name evidence="4" type="ORF">ABC974_14940</name>
</gene>
<reference evidence="4 5" key="1">
    <citation type="submission" date="2024-05" db="EMBL/GenBank/DDBJ databases">
        <authorList>
            <person name="Liu Q."/>
            <person name="Xin Y.-H."/>
        </authorList>
    </citation>
    <scope>NUCLEOTIDE SEQUENCE [LARGE SCALE GENOMIC DNA]</scope>
    <source>
        <strain evidence="4 5">CGMCC 1.10181</strain>
    </source>
</reference>
<dbReference type="PANTHER" id="PTHR30273:SF2">
    <property type="entry name" value="PROTEIN FECR"/>
    <property type="match status" value="1"/>
</dbReference>
<dbReference type="RefSeq" id="WP_343892847.1">
    <property type="nucleotide sequence ID" value="NZ_BAAAEH010000065.1"/>
</dbReference>
<dbReference type="Pfam" id="PF04773">
    <property type="entry name" value="FecR"/>
    <property type="match status" value="1"/>
</dbReference>
<dbReference type="InterPro" id="IPR012373">
    <property type="entry name" value="Ferrdict_sens_TM"/>
</dbReference>
<sequence length="324" mass="35343">MGDEGKAGAGLREQAIDWLVALDCGTVDEQAFDAWRNADPRHAAAFAQAAAAWRRTADPRLSALLDQPPDTRQPIVSESDPVPQRTVSRRAVTGGAIAALLGLGGGGAFLAWPRRAFAETAVGERRTVRLPDGSHAMLNTDTRIAWRFDEGREFWLERGEAALLVQAAEQPFRVYSDPIDARLSEGRFSLRLEPTGGQLMVLAGRAAAAYRGTLAETIHAGSALTISGGSARLDALSSDMIAAATAWQSGRIVFNGMPLDRAIAEFNRYLPDKIVLQQPDLATTRLGGEFRIDDPDNFLLALREGFDIDHRRQGDRILLFRRRT</sequence>
<dbReference type="Pfam" id="PF16220">
    <property type="entry name" value="DUF4880"/>
    <property type="match status" value="1"/>
</dbReference>
<feature type="domain" description="FecR protein" evidence="2">
    <location>
        <begin position="119"/>
        <end position="206"/>
    </location>
</feature>
<dbReference type="InterPro" id="IPR032623">
    <property type="entry name" value="FecR_N"/>
</dbReference>
<accession>A0ABU9Y566</accession>
<organism evidence="4 5">
    <name type="scientific">Sphingomonas oligophenolica</name>
    <dbReference type="NCBI Taxonomy" id="301154"/>
    <lineage>
        <taxon>Bacteria</taxon>
        <taxon>Pseudomonadati</taxon>
        <taxon>Pseudomonadota</taxon>
        <taxon>Alphaproteobacteria</taxon>
        <taxon>Sphingomonadales</taxon>
        <taxon>Sphingomonadaceae</taxon>
        <taxon>Sphingomonas</taxon>
    </lineage>
</organism>
<name>A0ABU9Y566_9SPHN</name>
<dbReference type="InterPro" id="IPR006860">
    <property type="entry name" value="FecR"/>
</dbReference>
<evidence type="ECO:0000256" key="1">
    <source>
        <dbReference type="SAM" id="MobiDB-lite"/>
    </source>
</evidence>
<evidence type="ECO:0000259" key="3">
    <source>
        <dbReference type="Pfam" id="PF16220"/>
    </source>
</evidence>
<evidence type="ECO:0000313" key="4">
    <source>
        <dbReference type="EMBL" id="MEN2790935.1"/>
    </source>
</evidence>
<dbReference type="Proteomes" id="UP001419910">
    <property type="component" value="Unassembled WGS sequence"/>
</dbReference>
<dbReference type="Gene3D" id="2.60.120.1440">
    <property type="match status" value="1"/>
</dbReference>
<keyword evidence="5" id="KW-1185">Reference proteome</keyword>
<dbReference type="Gene3D" id="3.55.50.30">
    <property type="match status" value="1"/>
</dbReference>
<feature type="domain" description="FecR N-terminal" evidence="3">
    <location>
        <begin position="13"/>
        <end position="51"/>
    </location>
</feature>
<comment type="caution">
    <text evidence="4">The sequence shown here is derived from an EMBL/GenBank/DDBJ whole genome shotgun (WGS) entry which is preliminary data.</text>
</comment>
<dbReference type="EMBL" id="JBDIME010000013">
    <property type="protein sequence ID" value="MEN2790935.1"/>
    <property type="molecule type" value="Genomic_DNA"/>
</dbReference>
<evidence type="ECO:0000313" key="5">
    <source>
        <dbReference type="Proteomes" id="UP001419910"/>
    </source>
</evidence>